<feature type="compositionally biased region" description="Polar residues" evidence="4">
    <location>
        <begin position="122"/>
        <end position="135"/>
    </location>
</feature>
<gene>
    <name evidence="5" type="ORF">HMPREF3187_01194</name>
</gene>
<comment type="subunit">
    <text evidence="2">Homotetramer.</text>
</comment>
<dbReference type="PANTHER" id="PTHR10302:SF27">
    <property type="entry name" value="SINGLE-STRANDED DNA-BINDING PROTEIN"/>
    <property type="match status" value="1"/>
</dbReference>
<dbReference type="EMBL" id="LSCQ01000062">
    <property type="protein sequence ID" value="KXB35461.1"/>
    <property type="molecule type" value="Genomic_DNA"/>
</dbReference>
<evidence type="ECO:0000256" key="4">
    <source>
        <dbReference type="SAM" id="MobiDB-lite"/>
    </source>
</evidence>
<evidence type="ECO:0000256" key="3">
    <source>
        <dbReference type="PIRNR" id="PIRNR002070"/>
    </source>
</evidence>
<dbReference type="Gene3D" id="2.40.50.140">
    <property type="entry name" value="Nucleic acid-binding proteins"/>
    <property type="match status" value="1"/>
</dbReference>
<dbReference type="PANTHER" id="PTHR10302">
    <property type="entry name" value="SINGLE-STRANDED DNA-BINDING PROTEIN"/>
    <property type="match status" value="1"/>
</dbReference>
<dbReference type="GO" id="GO:0009295">
    <property type="term" value="C:nucleoid"/>
    <property type="evidence" value="ECO:0007669"/>
    <property type="project" value="TreeGrafter"/>
</dbReference>
<feature type="region of interest" description="Disordered" evidence="4">
    <location>
        <begin position="122"/>
        <end position="149"/>
    </location>
</feature>
<evidence type="ECO:0000256" key="2">
    <source>
        <dbReference type="HAMAP-Rule" id="MF_00984"/>
    </source>
</evidence>
<dbReference type="InterPro" id="IPR000424">
    <property type="entry name" value="Primosome_PriB/ssb"/>
</dbReference>
<organism evidence="5 6">
    <name type="scientific">Aerococcus christensenii</name>
    <dbReference type="NCBI Taxonomy" id="87541"/>
    <lineage>
        <taxon>Bacteria</taxon>
        <taxon>Bacillati</taxon>
        <taxon>Bacillota</taxon>
        <taxon>Bacilli</taxon>
        <taxon>Lactobacillales</taxon>
        <taxon>Aerococcaceae</taxon>
        <taxon>Aerococcus</taxon>
    </lineage>
</organism>
<sequence>MNNVVSLVGRLTRDIRVYQLDNNKKVAKFNLAVRSLFKADNNQYKTDFIACSIWGKGADMLEEFGHKGLLIGIEGRLQSNIYINKYNKQVYSLWVNVDKFHLLEWKNKAKFQSTIDSFMNQPSSPAFSSQTQQEQLDSSNLDNLDDLPF</sequence>
<evidence type="ECO:0000313" key="6">
    <source>
        <dbReference type="Proteomes" id="UP000070422"/>
    </source>
</evidence>
<dbReference type="InterPro" id="IPR012340">
    <property type="entry name" value="NA-bd_OB-fold"/>
</dbReference>
<name>A0A133XX05_9LACT</name>
<accession>A0A133XX05</accession>
<comment type="caution">
    <text evidence="5">The sequence shown here is derived from an EMBL/GenBank/DDBJ whole genome shotgun (WGS) entry which is preliminary data.</text>
</comment>
<dbReference type="HAMAP" id="MF_00984">
    <property type="entry name" value="SSB"/>
    <property type="match status" value="1"/>
</dbReference>
<keyword evidence="1 2" id="KW-0238">DNA-binding</keyword>
<dbReference type="PATRIC" id="fig|87541.4.peg.1184"/>
<dbReference type="AlphaFoldDB" id="A0A133XX05"/>
<reference evidence="5 6" key="1">
    <citation type="submission" date="2016-01" db="EMBL/GenBank/DDBJ databases">
        <authorList>
            <person name="Oliw E.H."/>
        </authorList>
    </citation>
    <scope>NUCLEOTIDE SEQUENCE [LARGE SCALE GENOMIC DNA]</scope>
    <source>
        <strain evidence="5 6">KA00635</strain>
    </source>
</reference>
<dbReference type="InterPro" id="IPR011344">
    <property type="entry name" value="ssDNA-bd"/>
</dbReference>
<dbReference type="Pfam" id="PF00436">
    <property type="entry name" value="SSB"/>
    <property type="match status" value="1"/>
</dbReference>
<dbReference type="NCBIfam" id="TIGR00621">
    <property type="entry name" value="ssb"/>
    <property type="match status" value="1"/>
</dbReference>
<evidence type="ECO:0000256" key="1">
    <source>
        <dbReference type="ARBA" id="ARBA00023125"/>
    </source>
</evidence>
<dbReference type="Proteomes" id="UP000070422">
    <property type="component" value="Unassembled WGS sequence"/>
</dbReference>
<dbReference type="RefSeq" id="WP_060936981.1">
    <property type="nucleotide sequence ID" value="NZ_KQ959317.1"/>
</dbReference>
<proteinExistence type="inferred from homology"/>
<dbReference type="GO" id="GO:0006260">
    <property type="term" value="P:DNA replication"/>
    <property type="evidence" value="ECO:0007669"/>
    <property type="project" value="InterPro"/>
</dbReference>
<dbReference type="CDD" id="cd04496">
    <property type="entry name" value="SSB_OBF"/>
    <property type="match status" value="1"/>
</dbReference>
<dbReference type="GO" id="GO:0003697">
    <property type="term" value="F:single-stranded DNA binding"/>
    <property type="evidence" value="ECO:0007669"/>
    <property type="project" value="UniProtKB-UniRule"/>
</dbReference>
<protein>
    <recommendedName>
        <fullName evidence="2 3">Single-stranded DNA-binding protein</fullName>
        <shortName evidence="2">SSB</shortName>
    </recommendedName>
</protein>
<comment type="caution">
    <text evidence="2">Lacks conserved residue(s) required for the propagation of feature annotation.</text>
</comment>
<dbReference type="PIRSF" id="PIRSF002070">
    <property type="entry name" value="SSB"/>
    <property type="match status" value="1"/>
</dbReference>
<evidence type="ECO:0000313" key="5">
    <source>
        <dbReference type="EMBL" id="KXB35461.1"/>
    </source>
</evidence>
<dbReference type="SUPFAM" id="SSF50249">
    <property type="entry name" value="Nucleic acid-binding proteins"/>
    <property type="match status" value="1"/>
</dbReference>
<dbReference type="PROSITE" id="PS50935">
    <property type="entry name" value="SSB"/>
    <property type="match status" value="1"/>
</dbReference>
<dbReference type="OrthoDB" id="9809878at2"/>